<gene>
    <name evidence="3" type="ORF">GCM10008939_24300</name>
</gene>
<dbReference type="Pfam" id="PF04961">
    <property type="entry name" value="FTCD_C"/>
    <property type="match status" value="1"/>
</dbReference>
<name>A0A917URG3_9DEIO</name>
<feature type="domain" description="Cyclodeaminase/cyclohydrolase" evidence="2">
    <location>
        <begin position="8"/>
        <end position="174"/>
    </location>
</feature>
<keyword evidence="4" id="KW-1185">Reference proteome</keyword>
<sequence>MSLWDLTAADLLDRTASGDPTPGGGSVAAVTGALGLGLVCMALEVTARRRTATPDVHALLARARAQLDALRGHPDADVTAFGGFMAALALPRGTDAEQAARQAALAQAAQAATRAPLHAARDLLAALQLAQEAAVAAHRGIVSDVGAGAALLGAALQATLLNVDINLGSLPDDLRDAARHERETLARAGDETARQVARMVQDRLA</sequence>
<reference evidence="3" key="2">
    <citation type="submission" date="2020-09" db="EMBL/GenBank/DDBJ databases">
        <authorList>
            <person name="Sun Q."/>
            <person name="Ohkuma M."/>
        </authorList>
    </citation>
    <scope>NUCLEOTIDE SEQUENCE</scope>
    <source>
        <strain evidence="3">JCM 14371</strain>
    </source>
</reference>
<keyword evidence="1" id="KW-0472">Membrane</keyword>
<dbReference type="AlphaFoldDB" id="A0A917URG3"/>
<proteinExistence type="predicted"/>
<protein>
    <submittedName>
        <fullName evidence="3">Serine cycle enzyme</fullName>
    </submittedName>
</protein>
<evidence type="ECO:0000256" key="1">
    <source>
        <dbReference type="SAM" id="Phobius"/>
    </source>
</evidence>
<dbReference type="Proteomes" id="UP000635726">
    <property type="component" value="Unassembled WGS sequence"/>
</dbReference>
<dbReference type="InterPro" id="IPR007044">
    <property type="entry name" value="Cyclodeamin/CycHdrlase"/>
</dbReference>
<dbReference type="EMBL" id="BMOE01000008">
    <property type="protein sequence ID" value="GGJ79575.1"/>
    <property type="molecule type" value="Genomic_DNA"/>
</dbReference>
<evidence type="ECO:0000259" key="2">
    <source>
        <dbReference type="Pfam" id="PF04961"/>
    </source>
</evidence>
<evidence type="ECO:0000313" key="4">
    <source>
        <dbReference type="Proteomes" id="UP000635726"/>
    </source>
</evidence>
<dbReference type="GO" id="GO:0003824">
    <property type="term" value="F:catalytic activity"/>
    <property type="evidence" value="ECO:0007669"/>
    <property type="project" value="InterPro"/>
</dbReference>
<keyword evidence="1" id="KW-1133">Transmembrane helix</keyword>
<comment type="caution">
    <text evidence="3">The sequence shown here is derived from an EMBL/GenBank/DDBJ whole genome shotgun (WGS) entry which is preliminary data.</text>
</comment>
<accession>A0A917URG3</accession>
<dbReference type="SUPFAM" id="SSF101262">
    <property type="entry name" value="Methenyltetrahydrofolate cyclohydrolase-like"/>
    <property type="match status" value="1"/>
</dbReference>
<dbReference type="RefSeq" id="WP_188963549.1">
    <property type="nucleotide sequence ID" value="NZ_BMOE01000008.1"/>
</dbReference>
<feature type="transmembrane region" description="Helical" evidence="1">
    <location>
        <begin position="23"/>
        <end position="43"/>
    </location>
</feature>
<evidence type="ECO:0000313" key="3">
    <source>
        <dbReference type="EMBL" id="GGJ79575.1"/>
    </source>
</evidence>
<dbReference type="InterPro" id="IPR036178">
    <property type="entry name" value="Formintransfe-cycloase-like_sf"/>
</dbReference>
<keyword evidence="1" id="KW-0812">Transmembrane</keyword>
<organism evidence="3 4">
    <name type="scientific">Deinococcus aquiradiocola</name>
    <dbReference type="NCBI Taxonomy" id="393059"/>
    <lineage>
        <taxon>Bacteria</taxon>
        <taxon>Thermotogati</taxon>
        <taxon>Deinococcota</taxon>
        <taxon>Deinococci</taxon>
        <taxon>Deinococcales</taxon>
        <taxon>Deinococcaceae</taxon>
        <taxon>Deinococcus</taxon>
    </lineage>
</organism>
<dbReference type="Gene3D" id="1.20.120.680">
    <property type="entry name" value="Formiminotetrahydrofolate cyclodeaminase monomer, up-and-down helical bundle"/>
    <property type="match status" value="1"/>
</dbReference>
<reference evidence="3" key="1">
    <citation type="journal article" date="2014" name="Int. J. Syst. Evol. Microbiol.">
        <title>Complete genome sequence of Corynebacterium casei LMG S-19264T (=DSM 44701T), isolated from a smear-ripened cheese.</title>
        <authorList>
            <consortium name="US DOE Joint Genome Institute (JGI-PGF)"/>
            <person name="Walter F."/>
            <person name="Albersmeier A."/>
            <person name="Kalinowski J."/>
            <person name="Ruckert C."/>
        </authorList>
    </citation>
    <scope>NUCLEOTIDE SEQUENCE</scope>
    <source>
        <strain evidence="3">JCM 14371</strain>
    </source>
</reference>